<feature type="chain" id="PRO_5020463533" evidence="6">
    <location>
        <begin position="21"/>
        <end position="203"/>
    </location>
</feature>
<dbReference type="InterPro" id="IPR000064">
    <property type="entry name" value="NLP_P60_dom"/>
</dbReference>
<comment type="caution">
    <text evidence="8">The sequence shown here is derived from an EMBL/GenBank/DDBJ whole genome shotgun (WGS) entry which is preliminary data.</text>
</comment>
<dbReference type="PANTHER" id="PTHR47360:SF1">
    <property type="entry name" value="ENDOPEPTIDASE NLPC-RELATED"/>
    <property type="match status" value="1"/>
</dbReference>
<evidence type="ECO:0000313" key="8">
    <source>
        <dbReference type="EMBL" id="RXJ49821.1"/>
    </source>
</evidence>
<keyword evidence="5" id="KW-0788">Thiol protease</keyword>
<dbReference type="AlphaFoldDB" id="A0A4Q0XIH5"/>
<dbReference type="PROSITE" id="PS51257">
    <property type="entry name" value="PROKAR_LIPOPROTEIN"/>
    <property type="match status" value="1"/>
</dbReference>
<protein>
    <submittedName>
        <fullName evidence="8">NlpC/P60 family protein</fullName>
    </submittedName>
</protein>
<dbReference type="GO" id="GO:0006508">
    <property type="term" value="P:proteolysis"/>
    <property type="evidence" value="ECO:0007669"/>
    <property type="project" value="UniProtKB-KW"/>
</dbReference>
<keyword evidence="4" id="KW-0378">Hydrolase</keyword>
<evidence type="ECO:0000256" key="2">
    <source>
        <dbReference type="ARBA" id="ARBA00022670"/>
    </source>
</evidence>
<feature type="domain" description="NlpC/P60" evidence="7">
    <location>
        <begin position="76"/>
        <end position="203"/>
    </location>
</feature>
<evidence type="ECO:0000256" key="6">
    <source>
        <dbReference type="SAM" id="SignalP"/>
    </source>
</evidence>
<dbReference type="GO" id="GO:0008234">
    <property type="term" value="F:cysteine-type peptidase activity"/>
    <property type="evidence" value="ECO:0007669"/>
    <property type="project" value="UniProtKB-KW"/>
</dbReference>
<evidence type="ECO:0000259" key="7">
    <source>
        <dbReference type="PROSITE" id="PS51935"/>
    </source>
</evidence>
<sequence length="203" mass="22399">MKKIALALLLVITFSSCNSSKTMVTTKSSTIKSESHPIKQVSNLILPTQVNSIEQLPVDLTPISLTMKSEIPKPSENRAHRIIDYAFAFDGVRYKRGGTTKDGMDCSGLVVTTFDKENISLPRSSRDMALTGNSIDLKQVSTGDLLFFATRKNSKTISHVGIVTTARDGFVEFIHASTSNGVIVSNMAEKYWYFAFVQARRVI</sequence>
<name>A0A4Q0XIH5_9FLAO</name>
<evidence type="ECO:0000256" key="3">
    <source>
        <dbReference type="ARBA" id="ARBA00022729"/>
    </source>
</evidence>
<keyword evidence="3 6" id="KW-0732">Signal</keyword>
<dbReference type="PROSITE" id="PS51935">
    <property type="entry name" value="NLPC_P60"/>
    <property type="match status" value="1"/>
</dbReference>
<dbReference type="SUPFAM" id="SSF54001">
    <property type="entry name" value="Cysteine proteinases"/>
    <property type="match status" value="1"/>
</dbReference>
<dbReference type="RefSeq" id="WP_129017323.1">
    <property type="nucleotide sequence ID" value="NZ_SDDZ01000005.1"/>
</dbReference>
<dbReference type="Pfam" id="PF00877">
    <property type="entry name" value="NLPC_P60"/>
    <property type="match status" value="1"/>
</dbReference>
<dbReference type="InterPro" id="IPR052062">
    <property type="entry name" value="Murein_DD/LD_carboxypeptidase"/>
</dbReference>
<organism evidence="8 9">
    <name type="scientific">Gelidibacter gilvus</name>
    <dbReference type="NCBI Taxonomy" id="59602"/>
    <lineage>
        <taxon>Bacteria</taxon>
        <taxon>Pseudomonadati</taxon>
        <taxon>Bacteroidota</taxon>
        <taxon>Flavobacteriia</taxon>
        <taxon>Flavobacteriales</taxon>
        <taxon>Flavobacteriaceae</taxon>
        <taxon>Gelidibacter</taxon>
    </lineage>
</organism>
<dbReference type="Gene3D" id="3.90.1720.10">
    <property type="entry name" value="endopeptidase domain like (from Nostoc punctiforme)"/>
    <property type="match status" value="1"/>
</dbReference>
<feature type="signal peptide" evidence="6">
    <location>
        <begin position="1"/>
        <end position="20"/>
    </location>
</feature>
<gene>
    <name evidence="8" type="ORF">ESZ48_10235</name>
</gene>
<evidence type="ECO:0000313" key="9">
    <source>
        <dbReference type="Proteomes" id="UP000289792"/>
    </source>
</evidence>
<dbReference type="PANTHER" id="PTHR47360">
    <property type="entry name" value="MUREIN DD-ENDOPEPTIDASE MEPS/MUREIN LD-CARBOXYPEPTIDASE"/>
    <property type="match status" value="1"/>
</dbReference>
<evidence type="ECO:0000256" key="4">
    <source>
        <dbReference type="ARBA" id="ARBA00022801"/>
    </source>
</evidence>
<accession>A0A4Q0XIH5</accession>
<dbReference type="OrthoDB" id="9807055at2"/>
<keyword evidence="9" id="KW-1185">Reference proteome</keyword>
<dbReference type="EMBL" id="SDDZ01000005">
    <property type="protein sequence ID" value="RXJ49821.1"/>
    <property type="molecule type" value="Genomic_DNA"/>
</dbReference>
<keyword evidence="2" id="KW-0645">Protease</keyword>
<evidence type="ECO:0000256" key="5">
    <source>
        <dbReference type="ARBA" id="ARBA00022807"/>
    </source>
</evidence>
<proteinExistence type="inferred from homology"/>
<reference evidence="8 9" key="1">
    <citation type="submission" date="2019-01" db="EMBL/GenBank/DDBJ databases">
        <title>Genome sequence of the Antarctic species Gelidibacter gilvus ACAM 158(T).</title>
        <authorList>
            <person name="Bowman J.P."/>
        </authorList>
    </citation>
    <scope>NUCLEOTIDE SEQUENCE [LARGE SCALE GENOMIC DNA]</scope>
    <source>
        <strain evidence="8 9">IC158</strain>
    </source>
</reference>
<dbReference type="InterPro" id="IPR038765">
    <property type="entry name" value="Papain-like_cys_pep_sf"/>
</dbReference>
<comment type="similarity">
    <text evidence="1">Belongs to the peptidase C40 family.</text>
</comment>
<evidence type="ECO:0000256" key="1">
    <source>
        <dbReference type="ARBA" id="ARBA00007074"/>
    </source>
</evidence>
<dbReference type="Proteomes" id="UP000289792">
    <property type="component" value="Unassembled WGS sequence"/>
</dbReference>